<reference evidence="1 2" key="1">
    <citation type="journal article" date="2016" name="G3 (Bethesda)">
        <title>First Draft Assembly and Annotation of the Genome of a California Endemic Oak Quercus lobata Nee (Fagaceae).</title>
        <authorList>
            <person name="Sork V.L."/>
            <person name="Fitz-Gibbon S.T."/>
            <person name="Puiu D."/>
            <person name="Crepeau M."/>
            <person name="Gugger P.F."/>
            <person name="Sherman R."/>
            <person name="Stevens K."/>
            <person name="Langley C.H."/>
            <person name="Pellegrini M."/>
            <person name="Salzberg S.L."/>
        </authorList>
    </citation>
    <scope>NUCLEOTIDE SEQUENCE [LARGE SCALE GENOMIC DNA]</scope>
    <source>
        <strain evidence="1 2">cv. SW786</strain>
    </source>
</reference>
<accession>A0A7N2LJU8</accession>
<dbReference type="AlphaFoldDB" id="A0A7N2LJU8"/>
<keyword evidence="2" id="KW-1185">Reference proteome</keyword>
<evidence type="ECO:0000313" key="2">
    <source>
        <dbReference type="Proteomes" id="UP000594261"/>
    </source>
</evidence>
<evidence type="ECO:0000313" key="1">
    <source>
        <dbReference type="EnsemblPlants" id="QL04p083760:mrna:CDS:1"/>
    </source>
</evidence>
<dbReference type="Gramene" id="QL04p083760:mrna">
    <property type="protein sequence ID" value="QL04p083760:mrna:CDS:1"/>
    <property type="gene ID" value="QL04p083760"/>
</dbReference>
<proteinExistence type="predicted"/>
<dbReference type="Proteomes" id="UP000594261">
    <property type="component" value="Chromosome 4"/>
</dbReference>
<sequence>MAMCALFTSPDLHSNNHGLLDLQLFCQILVNKHEGATVFETYSVIFIQTESPHLWMFYLPPQNFDENKGVVSSKIDENGFIEMEVNFNDPSYQNIEVEKCGFRLLYEQDIEDIKEMMAQSSNNTCLTPNQCLDVYHDFDNSIEVLKLSEVVMSMMGLDLVMKAALMMSHTQRRFQDREFMAHANSDCKNSYEGGLGLVSHR</sequence>
<dbReference type="EMBL" id="LRBV02000004">
    <property type="status" value="NOT_ANNOTATED_CDS"/>
    <property type="molecule type" value="Genomic_DNA"/>
</dbReference>
<organism evidence="1 2">
    <name type="scientific">Quercus lobata</name>
    <name type="common">Valley oak</name>
    <dbReference type="NCBI Taxonomy" id="97700"/>
    <lineage>
        <taxon>Eukaryota</taxon>
        <taxon>Viridiplantae</taxon>
        <taxon>Streptophyta</taxon>
        <taxon>Embryophyta</taxon>
        <taxon>Tracheophyta</taxon>
        <taxon>Spermatophyta</taxon>
        <taxon>Magnoliopsida</taxon>
        <taxon>eudicotyledons</taxon>
        <taxon>Gunneridae</taxon>
        <taxon>Pentapetalae</taxon>
        <taxon>rosids</taxon>
        <taxon>fabids</taxon>
        <taxon>Fagales</taxon>
        <taxon>Fagaceae</taxon>
        <taxon>Quercus</taxon>
    </lineage>
</organism>
<dbReference type="EnsemblPlants" id="QL04p083760:mrna">
    <property type="protein sequence ID" value="QL04p083760:mrna:CDS:1"/>
    <property type="gene ID" value="QL04p083760"/>
</dbReference>
<dbReference type="InParanoid" id="A0A7N2LJU8"/>
<name>A0A7N2LJU8_QUELO</name>
<protein>
    <submittedName>
        <fullName evidence="1">Uncharacterized protein</fullName>
    </submittedName>
</protein>
<reference evidence="1" key="2">
    <citation type="submission" date="2021-01" db="UniProtKB">
        <authorList>
            <consortium name="EnsemblPlants"/>
        </authorList>
    </citation>
    <scope>IDENTIFICATION</scope>
</reference>